<keyword evidence="1" id="KW-0175">Coiled coil</keyword>
<proteinExistence type="predicted"/>
<evidence type="ECO:0000256" key="1">
    <source>
        <dbReference type="SAM" id="Coils"/>
    </source>
</evidence>
<name>A0AAI8Z8A6_9PEZI</name>
<evidence type="ECO:0000313" key="3">
    <source>
        <dbReference type="EMBL" id="CAK4034295.1"/>
    </source>
</evidence>
<sequence length="140" mass="15524">MADPLEAVACSGARPPTQPAPQRKASKVRRLFTKTSDSSEHLQPTVGLQPQPPTIEDLEELLKRLDTLNVGVQLEPRGPGPGELPPGFYTIRLAPGRPAPERHLERPATKGEVLDLKRRVEALEREEQKRKSAAAMERRI</sequence>
<feature type="coiled-coil region" evidence="1">
    <location>
        <begin position="106"/>
        <end position="133"/>
    </location>
</feature>
<accession>A0AAI8Z8A6</accession>
<dbReference type="AlphaFoldDB" id="A0AAI8Z8A6"/>
<feature type="region of interest" description="Disordered" evidence="2">
    <location>
        <begin position="1"/>
        <end position="27"/>
    </location>
</feature>
<evidence type="ECO:0000313" key="4">
    <source>
        <dbReference type="Proteomes" id="UP001296104"/>
    </source>
</evidence>
<comment type="caution">
    <text evidence="3">The sequence shown here is derived from an EMBL/GenBank/DDBJ whole genome shotgun (WGS) entry which is preliminary data.</text>
</comment>
<protein>
    <submittedName>
        <fullName evidence="3">Uncharacterized protein</fullName>
    </submittedName>
</protein>
<dbReference type="EMBL" id="CAVMBE010000111">
    <property type="protein sequence ID" value="CAK4034295.1"/>
    <property type="molecule type" value="Genomic_DNA"/>
</dbReference>
<evidence type="ECO:0000256" key="2">
    <source>
        <dbReference type="SAM" id="MobiDB-lite"/>
    </source>
</evidence>
<feature type="region of interest" description="Disordered" evidence="2">
    <location>
        <begin position="34"/>
        <end position="53"/>
    </location>
</feature>
<gene>
    <name evidence="3" type="ORF">LECACI_7A009453</name>
</gene>
<organism evidence="3 4">
    <name type="scientific">Lecanosticta acicola</name>
    <dbReference type="NCBI Taxonomy" id="111012"/>
    <lineage>
        <taxon>Eukaryota</taxon>
        <taxon>Fungi</taxon>
        <taxon>Dikarya</taxon>
        <taxon>Ascomycota</taxon>
        <taxon>Pezizomycotina</taxon>
        <taxon>Dothideomycetes</taxon>
        <taxon>Dothideomycetidae</taxon>
        <taxon>Mycosphaerellales</taxon>
        <taxon>Mycosphaerellaceae</taxon>
        <taxon>Lecanosticta</taxon>
    </lineage>
</organism>
<dbReference type="Proteomes" id="UP001296104">
    <property type="component" value="Unassembled WGS sequence"/>
</dbReference>
<reference evidence="3" key="1">
    <citation type="submission" date="2023-11" db="EMBL/GenBank/DDBJ databases">
        <authorList>
            <person name="Alioto T."/>
            <person name="Alioto T."/>
            <person name="Gomez Garrido J."/>
        </authorList>
    </citation>
    <scope>NUCLEOTIDE SEQUENCE</scope>
</reference>
<keyword evidence="4" id="KW-1185">Reference proteome</keyword>